<feature type="compositionally biased region" description="Basic and acidic residues" evidence="1">
    <location>
        <begin position="1"/>
        <end position="14"/>
    </location>
</feature>
<keyword evidence="2" id="KW-1133">Transmembrane helix</keyword>
<feature type="region of interest" description="Disordered" evidence="1">
    <location>
        <begin position="457"/>
        <end position="571"/>
    </location>
</feature>
<evidence type="ECO:0000313" key="3">
    <source>
        <dbReference type="EMBL" id="KAL3774612.1"/>
    </source>
</evidence>
<feature type="region of interest" description="Disordered" evidence="1">
    <location>
        <begin position="123"/>
        <end position="191"/>
    </location>
</feature>
<feature type="compositionally biased region" description="Basic residues" evidence="1">
    <location>
        <begin position="560"/>
        <end position="571"/>
    </location>
</feature>
<keyword evidence="2" id="KW-0472">Membrane</keyword>
<feature type="compositionally biased region" description="Polar residues" evidence="1">
    <location>
        <begin position="56"/>
        <end position="76"/>
    </location>
</feature>
<feature type="compositionally biased region" description="Basic residues" evidence="1">
    <location>
        <begin position="40"/>
        <end position="55"/>
    </location>
</feature>
<dbReference type="AlphaFoldDB" id="A0ABD3NFA9"/>
<feature type="compositionally biased region" description="Low complexity" evidence="1">
    <location>
        <begin position="530"/>
        <end position="541"/>
    </location>
</feature>
<evidence type="ECO:0000256" key="1">
    <source>
        <dbReference type="SAM" id="MobiDB-lite"/>
    </source>
</evidence>
<feature type="compositionally biased region" description="Basic and acidic residues" evidence="1">
    <location>
        <begin position="123"/>
        <end position="134"/>
    </location>
</feature>
<keyword evidence="4" id="KW-1185">Reference proteome</keyword>
<accession>A0ABD3NFA9</accession>
<feature type="compositionally biased region" description="Acidic residues" evidence="1">
    <location>
        <begin position="506"/>
        <end position="529"/>
    </location>
</feature>
<feature type="compositionally biased region" description="Low complexity" evidence="1">
    <location>
        <begin position="479"/>
        <end position="505"/>
    </location>
</feature>
<name>A0ABD3NFA9_9STRA</name>
<organism evidence="3 4">
    <name type="scientific">Cyclotella atomus</name>
    <dbReference type="NCBI Taxonomy" id="382360"/>
    <lineage>
        <taxon>Eukaryota</taxon>
        <taxon>Sar</taxon>
        <taxon>Stramenopiles</taxon>
        <taxon>Ochrophyta</taxon>
        <taxon>Bacillariophyta</taxon>
        <taxon>Coscinodiscophyceae</taxon>
        <taxon>Thalassiosirophycidae</taxon>
        <taxon>Stephanodiscales</taxon>
        <taxon>Stephanodiscaceae</taxon>
        <taxon>Cyclotella</taxon>
    </lineage>
</organism>
<proteinExistence type="predicted"/>
<feature type="region of interest" description="Disordered" evidence="1">
    <location>
        <begin position="1"/>
        <end position="89"/>
    </location>
</feature>
<reference evidence="3 4" key="1">
    <citation type="submission" date="2024-10" db="EMBL/GenBank/DDBJ databases">
        <title>Updated reference genomes for cyclostephanoid diatoms.</title>
        <authorList>
            <person name="Roberts W.R."/>
            <person name="Alverson A.J."/>
        </authorList>
    </citation>
    <scope>NUCLEOTIDE SEQUENCE [LARGE SCALE GENOMIC DNA]</scope>
    <source>
        <strain evidence="3 4">AJA010-31</strain>
    </source>
</reference>
<feature type="transmembrane region" description="Helical" evidence="2">
    <location>
        <begin position="409"/>
        <end position="432"/>
    </location>
</feature>
<feature type="compositionally biased region" description="Acidic residues" evidence="1">
    <location>
        <begin position="542"/>
        <end position="551"/>
    </location>
</feature>
<comment type="caution">
    <text evidence="3">The sequence shown here is derived from an EMBL/GenBank/DDBJ whole genome shotgun (WGS) entry which is preliminary data.</text>
</comment>
<sequence length="621" mass="68047">MEHQQSSHEGHEHQYLLLDWQQNGQVIPIPSPAPTPPPNNKHHGLPLSHQTRRQPKPTSSANIFQSSTTSLHSKSNPHPPEPPPLSNLTTDAEASETLVTFYDLRAIHNEQYDPFSEVELHLKSSREKNGKNPEELPEVWKAPPAPITTVSPLSGEGGGEGDDDVEMVSRAPDYSDDDTPPGCRSIQGKYGERSSKNPGVILRYQYELIQDLDGLENSYSSNNFEVDGTEYLVENVMPALEQGVGDVLVRELFEECGGGNGKVRRRERRMWRGLREERRRLSSTVVGLDGEPVDFPVGQGECISTYTPVNPLQSYQCHIMEGAVTVYFPPNYSYPTVLTAATLQILRAIKTGMESGKLQQSNDNILSLLFLDKSYNLKPVYPGEEVSPLDSNDKSLSQAQEASTSKNNAGLIVGMLFLIIIILGLAAGLFYYKKTRDEEFAQQEARRRELEELNAKMRNSSHSNNSGRAHAVFEDNNDDGTTTSDDGTTTSDEGTTTDGDGTTTSDDGDGTTTSDDDGEGTTTSDDEDSTTSGSKETTTSSDSEDEFDSDDLGPYGNLYQKRKQAREKRKKVKSNIVYTGGDEASVMTGATGATGLHSVSSVRTAKVRNVVPVVGVNINMR</sequence>
<feature type="compositionally biased region" description="Polar residues" evidence="1">
    <location>
        <begin position="457"/>
        <end position="467"/>
    </location>
</feature>
<protein>
    <submittedName>
        <fullName evidence="3">Uncharacterized protein</fullName>
    </submittedName>
</protein>
<feature type="compositionally biased region" description="Pro residues" evidence="1">
    <location>
        <begin position="29"/>
        <end position="39"/>
    </location>
</feature>
<keyword evidence="2" id="KW-0812">Transmembrane</keyword>
<dbReference type="EMBL" id="JALLPJ020001184">
    <property type="protein sequence ID" value="KAL3774612.1"/>
    <property type="molecule type" value="Genomic_DNA"/>
</dbReference>
<evidence type="ECO:0000256" key="2">
    <source>
        <dbReference type="SAM" id="Phobius"/>
    </source>
</evidence>
<gene>
    <name evidence="3" type="ORF">ACHAWO_001983</name>
</gene>
<dbReference type="Proteomes" id="UP001530400">
    <property type="component" value="Unassembled WGS sequence"/>
</dbReference>
<evidence type="ECO:0000313" key="4">
    <source>
        <dbReference type="Proteomes" id="UP001530400"/>
    </source>
</evidence>